<feature type="signal peptide" evidence="1">
    <location>
        <begin position="1"/>
        <end position="18"/>
    </location>
</feature>
<dbReference type="AlphaFoldDB" id="I1BVT2"/>
<evidence type="ECO:0008006" key="4">
    <source>
        <dbReference type="Google" id="ProtNLM"/>
    </source>
</evidence>
<dbReference type="VEuPathDB" id="FungiDB:RO3G_05017"/>
<dbReference type="RefSeq" id="XP_067515708.1">
    <property type="nucleotide sequence ID" value="XM_067659607.1"/>
</dbReference>
<protein>
    <recommendedName>
        <fullName evidence="4">TNFR-Cys domain-containing protein</fullName>
    </recommendedName>
</protein>
<organism evidence="2 3">
    <name type="scientific">Rhizopus delemar (strain RA 99-880 / ATCC MYA-4621 / FGSC 9543 / NRRL 43880)</name>
    <name type="common">Mucormycosis agent</name>
    <name type="synonym">Rhizopus arrhizus var. delemar</name>
    <dbReference type="NCBI Taxonomy" id="246409"/>
    <lineage>
        <taxon>Eukaryota</taxon>
        <taxon>Fungi</taxon>
        <taxon>Fungi incertae sedis</taxon>
        <taxon>Mucoromycota</taxon>
        <taxon>Mucoromycotina</taxon>
        <taxon>Mucoromycetes</taxon>
        <taxon>Mucorales</taxon>
        <taxon>Mucorineae</taxon>
        <taxon>Rhizopodaceae</taxon>
        <taxon>Rhizopus</taxon>
    </lineage>
</organism>
<dbReference type="GeneID" id="93611988"/>
<proteinExistence type="predicted"/>
<reference evidence="2 3" key="1">
    <citation type="journal article" date="2009" name="PLoS Genet.">
        <title>Genomic analysis of the basal lineage fungus Rhizopus oryzae reveals a whole-genome duplication.</title>
        <authorList>
            <person name="Ma L.-J."/>
            <person name="Ibrahim A.S."/>
            <person name="Skory C."/>
            <person name="Grabherr M.G."/>
            <person name="Burger G."/>
            <person name="Butler M."/>
            <person name="Elias M."/>
            <person name="Idnurm A."/>
            <person name="Lang B.F."/>
            <person name="Sone T."/>
            <person name="Abe A."/>
            <person name="Calvo S.E."/>
            <person name="Corrochano L.M."/>
            <person name="Engels R."/>
            <person name="Fu J."/>
            <person name="Hansberg W."/>
            <person name="Kim J.-M."/>
            <person name="Kodira C.D."/>
            <person name="Koehrsen M.J."/>
            <person name="Liu B."/>
            <person name="Miranda-Saavedra D."/>
            <person name="O'Leary S."/>
            <person name="Ortiz-Castellanos L."/>
            <person name="Poulter R."/>
            <person name="Rodriguez-Romero J."/>
            <person name="Ruiz-Herrera J."/>
            <person name="Shen Y.-Q."/>
            <person name="Zeng Q."/>
            <person name="Galagan J."/>
            <person name="Birren B.W."/>
            <person name="Cuomo C.A."/>
            <person name="Wickes B.L."/>
        </authorList>
    </citation>
    <scope>NUCLEOTIDE SEQUENCE [LARGE SCALE GENOMIC DNA]</scope>
    <source>
        <strain evidence="3">RA 99-880 / ATCC MYA-4621 / FGSC 9543 / NRRL 43880</strain>
    </source>
</reference>
<dbReference type="Proteomes" id="UP000009138">
    <property type="component" value="Unassembled WGS sequence"/>
</dbReference>
<dbReference type="OMA" id="ATGDCIC"/>
<gene>
    <name evidence="2" type="ORF">RO3G_05017</name>
</gene>
<keyword evidence="1" id="KW-0732">Signal</keyword>
<keyword evidence="3" id="KW-1185">Reference proteome</keyword>
<evidence type="ECO:0000313" key="2">
    <source>
        <dbReference type="EMBL" id="EIE80312.1"/>
    </source>
</evidence>
<sequence>MRSIIALLLLCIVASVFCLEAESHPACSKSSTCPTGWTCQKDEVTNDCLCCPRCAPPGRSDIRLI</sequence>
<evidence type="ECO:0000313" key="3">
    <source>
        <dbReference type="Proteomes" id="UP000009138"/>
    </source>
</evidence>
<name>I1BVT2_RHIO9</name>
<dbReference type="InParanoid" id="I1BVT2"/>
<feature type="chain" id="PRO_5003637750" description="TNFR-Cys domain-containing protein" evidence="1">
    <location>
        <begin position="19"/>
        <end position="65"/>
    </location>
</feature>
<dbReference type="EMBL" id="CH476734">
    <property type="protein sequence ID" value="EIE80312.1"/>
    <property type="molecule type" value="Genomic_DNA"/>
</dbReference>
<evidence type="ECO:0000256" key="1">
    <source>
        <dbReference type="SAM" id="SignalP"/>
    </source>
</evidence>
<accession>I1BVT2</accession>